<evidence type="ECO:0000256" key="4">
    <source>
        <dbReference type="ARBA" id="ARBA00022989"/>
    </source>
</evidence>
<dbReference type="PANTHER" id="PTHR23294:SF0">
    <property type="entry name" value="UNC93-LIKE PROTEIN MFSD11"/>
    <property type="match status" value="1"/>
</dbReference>
<keyword evidence="5 9" id="KW-0472">Membrane</keyword>
<dbReference type="EMBL" id="JAPXFL010000011">
    <property type="protein sequence ID" value="KAK9499697.1"/>
    <property type="molecule type" value="Genomic_DNA"/>
</dbReference>
<evidence type="ECO:0000256" key="5">
    <source>
        <dbReference type="ARBA" id="ARBA00023136"/>
    </source>
</evidence>
<feature type="transmembrane region" description="Helical" evidence="9">
    <location>
        <begin position="20"/>
        <end position="38"/>
    </location>
</feature>
<comment type="similarity">
    <text evidence="2">Belongs to the unc-93 family.</text>
</comment>
<feature type="transmembrane region" description="Helical" evidence="9">
    <location>
        <begin position="278"/>
        <end position="302"/>
    </location>
</feature>
<evidence type="ECO:0000256" key="2">
    <source>
        <dbReference type="ARBA" id="ARBA00009172"/>
    </source>
</evidence>
<dbReference type="PANTHER" id="PTHR23294">
    <property type="entry name" value="ET TRANSLATION PRODUCT-RELATED"/>
    <property type="match status" value="1"/>
</dbReference>
<evidence type="ECO:0000313" key="10">
    <source>
        <dbReference type="EMBL" id="KAK9499697.1"/>
    </source>
</evidence>
<feature type="transmembrane region" description="Helical" evidence="9">
    <location>
        <begin position="167"/>
        <end position="185"/>
    </location>
</feature>
<accession>A0AAW1CMP9</accession>
<evidence type="ECO:0000256" key="6">
    <source>
        <dbReference type="ARBA" id="ARBA00023180"/>
    </source>
</evidence>
<proteinExistence type="inferred from homology"/>
<protein>
    <recommendedName>
        <fullName evidence="7">UNC93-like protein MFSD11</fullName>
    </recommendedName>
    <alternativeName>
        <fullName evidence="8">Major facilitator superfamily domain-containing protein 11</fullName>
    </alternativeName>
</protein>
<dbReference type="AlphaFoldDB" id="A0AAW1CMP9"/>
<gene>
    <name evidence="10" type="ORF">O3M35_002699</name>
</gene>
<evidence type="ECO:0000256" key="3">
    <source>
        <dbReference type="ARBA" id="ARBA00022692"/>
    </source>
</evidence>
<keyword evidence="3 9" id="KW-0812">Transmembrane</keyword>
<sequence length="373" mass="40306">MLAVGNWVAPSVIAGLGPRISMVIGGITYLIYIASFIAPVTWSLYVVSFIMGLGASIIWTAQGNYLTLNSDETTMARNSGVFWALLQCSLLIGNVYVYEAFEGKTRIDHYTREMVSIVLSVICAIGVVILLLLRPAVSADGNVAINRPIGPIKAFTEAVRLLTRKEMLLLCVTFFYTGFELSFWSGVYSSSIGATLSIADKPKQLVGISGVCIGVGEIVGGLLFGLLGKKTVIWGRTPIVLLGFIIHIITFICIFINIPNAASLADTTDKAIINSNVYLALACSCLLGFGDACYNTQVYAALGTIFSDESAPAFAIFKFTQSIAACIAFIYAIYIGLHAQLIILVIFAILGTLTYWATERIVNRRKRIAVSDE</sequence>
<reference evidence="10 11" key="1">
    <citation type="submission" date="2022-12" db="EMBL/GenBank/DDBJ databases">
        <title>Chromosome-level genome assembly of true bugs.</title>
        <authorList>
            <person name="Ma L."/>
            <person name="Li H."/>
        </authorList>
    </citation>
    <scope>NUCLEOTIDE SEQUENCE [LARGE SCALE GENOMIC DNA]</scope>
    <source>
        <strain evidence="10">Lab_2022b</strain>
    </source>
</reference>
<dbReference type="InterPro" id="IPR010291">
    <property type="entry name" value="Ion_channel_UNC-93"/>
</dbReference>
<feature type="transmembrane region" description="Helical" evidence="9">
    <location>
        <begin position="205"/>
        <end position="227"/>
    </location>
</feature>
<dbReference type="InterPro" id="IPR051617">
    <property type="entry name" value="UNC-93-like_regulator"/>
</dbReference>
<dbReference type="SUPFAM" id="SSF103473">
    <property type="entry name" value="MFS general substrate transporter"/>
    <property type="match status" value="1"/>
</dbReference>
<evidence type="ECO:0000256" key="7">
    <source>
        <dbReference type="ARBA" id="ARBA00040302"/>
    </source>
</evidence>
<dbReference type="InterPro" id="IPR036259">
    <property type="entry name" value="MFS_trans_sf"/>
</dbReference>
<comment type="subcellular location">
    <subcellularLocation>
        <location evidence="1">Membrane</location>
        <topology evidence="1">Multi-pass membrane protein</topology>
    </subcellularLocation>
</comment>
<evidence type="ECO:0000256" key="1">
    <source>
        <dbReference type="ARBA" id="ARBA00004141"/>
    </source>
</evidence>
<dbReference type="Proteomes" id="UP001461498">
    <property type="component" value="Unassembled WGS sequence"/>
</dbReference>
<keyword evidence="11" id="KW-1185">Reference proteome</keyword>
<feature type="transmembrane region" description="Helical" evidence="9">
    <location>
        <begin position="239"/>
        <end position="258"/>
    </location>
</feature>
<comment type="caution">
    <text evidence="10">The sequence shown here is derived from an EMBL/GenBank/DDBJ whole genome shotgun (WGS) entry which is preliminary data.</text>
</comment>
<keyword evidence="6" id="KW-0325">Glycoprotein</keyword>
<evidence type="ECO:0000256" key="9">
    <source>
        <dbReference type="SAM" id="Phobius"/>
    </source>
</evidence>
<feature type="transmembrane region" description="Helical" evidence="9">
    <location>
        <begin position="114"/>
        <end position="133"/>
    </location>
</feature>
<name>A0AAW1CMP9_9HEMI</name>
<feature type="transmembrane region" description="Helical" evidence="9">
    <location>
        <begin position="44"/>
        <end position="68"/>
    </location>
</feature>
<dbReference type="Pfam" id="PF05978">
    <property type="entry name" value="UNC-93"/>
    <property type="match status" value="1"/>
</dbReference>
<dbReference type="GO" id="GO:0016020">
    <property type="term" value="C:membrane"/>
    <property type="evidence" value="ECO:0007669"/>
    <property type="project" value="UniProtKB-SubCell"/>
</dbReference>
<feature type="transmembrane region" description="Helical" evidence="9">
    <location>
        <begin position="80"/>
        <end position="98"/>
    </location>
</feature>
<dbReference type="Gene3D" id="1.20.1250.20">
    <property type="entry name" value="MFS general substrate transporter like domains"/>
    <property type="match status" value="2"/>
</dbReference>
<feature type="transmembrane region" description="Helical" evidence="9">
    <location>
        <begin position="314"/>
        <end position="335"/>
    </location>
</feature>
<evidence type="ECO:0000313" key="11">
    <source>
        <dbReference type="Proteomes" id="UP001461498"/>
    </source>
</evidence>
<feature type="transmembrane region" description="Helical" evidence="9">
    <location>
        <begin position="341"/>
        <end position="358"/>
    </location>
</feature>
<organism evidence="10 11">
    <name type="scientific">Rhynocoris fuscipes</name>
    <dbReference type="NCBI Taxonomy" id="488301"/>
    <lineage>
        <taxon>Eukaryota</taxon>
        <taxon>Metazoa</taxon>
        <taxon>Ecdysozoa</taxon>
        <taxon>Arthropoda</taxon>
        <taxon>Hexapoda</taxon>
        <taxon>Insecta</taxon>
        <taxon>Pterygota</taxon>
        <taxon>Neoptera</taxon>
        <taxon>Paraneoptera</taxon>
        <taxon>Hemiptera</taxon>
        <taxon>Heteroptera</taxon>
        <taxon>Panheteroptera</taxon>
        <taxon>Cimicomorpha</taxon>
        <taxon>Reduviidae</taxon>
        <taxon>Harpactorinae</taxon>
        <taxon>Harpactorini</taxon>
        <taxon>Rhynocoris</taxon>
    </lineage>
</organism>
<evidence type="ECO:0000256" key="8">
    <source>
        <dbReference type="ARBA" id="ARBA00041910"/>
    </source>
</evidence>
<keyword evidence="4 9" id="KW-1133">Transmembrane helix</keyword>